<organism evidence="3 4">
    <name type="scientific">Candidatus Protochlamydia naegleriophila</name>
    <dbReference type="NCBI Taxonomy" id="389348"/>
    <lineage>
        <taxon>Bacteria</taxon>
        <taxon>Pseudomonadati</taxon>
        <taxon>Chlamydiota</taxon>
        <taxon>Chlamydiia</taxon>
        <taxon>Parachlamydiales</taxon>
        <taxon>Parachlamydiaceae</taxon>
        <taxon>Candidatus Protochlamydia</taxon>
    </lineage>
</organism>
<dbReference type="GO" id="GO:0004135">
    <property type="term" value="F:amylo-alpha-1,6-glucosidase activity"/>
    <property type="evidence" value="ECO:0007669"/>
    <property type="project" value="InterPro"/>
</dbReference>
<dbReference type="GO" id="GO:0004134">
    <property type="term" value="F:4-alpha-glucanotransferase activity"/>
    <property type="evidence" value="ECO:0007669"/>
    <property type="project" value="InterPro"/>
</dbReference>
<dbReference type="Pfam" id="PF06202">
    <property type="entry name" value="GDE_C"/>
    <property type="match status" value="1"/>
</dbReference>
<dbReference type="PATRIC" id="fig|389348.3.peg.2060"/>
<name>A0A0U5ETD7_9BACT</name>
<dbReference type="InterPro" id="IPR012341">
    <property type="entry name" value="6hp_glycosidase-like_sf"/>
</dbReference>
<feature type="domain" description="Glycogen debranching enzyme bacterial and archaeal type N-terminal" evidence="2">
    <location>
        <begin position="20"/>
        <end position="237"/>
    </location>
</feature>
<accession>A0A0U5ETD7</accession>
<dbReference type="EMBL" id="LN879502">
    <property type="protein sequence ID" value="CUI17441.1"/>
    <property type="molecule type" value="Genomic_DNA"/>
</dbReference>
<dbReference type="InterPro" id="IPR024742">
    <property type="entry name" value="Glycogen_debranch_N"/>
</dbReference>
<gene>
    <name evidence="3" type="ORF">PNK_1834</name>
</gene>
<reference evidence="4" key="1">
    <citation type="submission" date="2015-09" db="EMBL/GenBank/DDBJ databases">
        <authorList>
            <person name="Bertelli C."/>
        </authorList>
    </citation>
    <scope>NUCLEOTIDE SEQUENCE [LARGE SCALE GENOMIC DNA]</scope>
    <source>
        <strain evidence="4">KNic</strain>
    </source>
</reference>
<dbReference type="PANTHER" id="PTHR10569">
    <property type="entry name" value="GLYCOGEN DEBRANCHING ENZYME"/>
    <property type="match status" value="1"/>
</dbReference>
<proteinExistence type="predicted"/>
<dbReference type="Gene3D" id="1.50.10.10">
    <property type="match status" value="1"/>
</dbReference>
<sequence length="665" mass="76215">MKGQTCKINSNTPHDIFYEEWLVTNGLGGFACGTIGGTLQRKYHALLNASLKSPLGRTVMLNYALEAIILPDRREIPLTILRSKDAAYEFPDSLVEFKFENNMPTWSYQIEDIQLEKTLWMPYLQNSVYIRYAIIACDGPVILKWRPFLHFRGLEQSVKIHSDYAYSVNTSNEGYEIKSETDFPTLRILNDHHASFTVDLQRVENVYYEIEEKRGYDFLGPLSSPGYFTVTLNAGEKTCFIASTEEWSTVLAMTCEEAIIAERQRQKSLFKEATALSYSSTAHKLILAADQFIITPISREADIVRLKASGEESRSIVAGYPWFTDWGRDTMISLEGLTLVTGRASIAHAILGTFAHYIKDGLIPNMFPEGQNKGLYHTADATLWFFHAVDRYMSYTEDEAFLQSMLPKFQQIINHHIQGTRFGIKMDGDGLLIQGQEGYQLTWMDAKVENWVVTPRRGKAVEINALWYNALKLMEKWTGKTSDLAKLCFESFNGRFWFSEGGYLYDVIEGEKGNDSSLRPNQIFSISLQFPVLKNEYWKPVVDAVKRELVTDYGLRTLSPRDPDFKAYYDGDLWARDAAYHQGTVWPWLIGPFIDAWLKVYPQDKESCRFLDTLEKHIDENCIGTIGEIFDAADPYHARGCFAQAWSVAEFLRAYVKLHPEYKNR</sequence>
<dbReference type="KEGG" id="pnl:PNK_1834"/>
<dbReference type="PANTHER" id="PTHR10569:SF2">
    <property type="entry name" value="GLYCOGEN DEBRANCHING ENZYME"/>
    <property type="match status" value="1"/>
</dbReference>
<protein>
    <submittedName>
        <fullName evidence="3">Glycogen debranching protein</fullName>
    </submittedName>
</protein>
<dbReference type="RefSeq" id="WP_197560207.1">
    <property type="nucleotide sequence ID" value="NZ_LN879502.1"/>
</dbReference>
<feature type="domain" description="Glycogen debranching enzyme C-terminal" evidence="1">
    <location>
        <begin position="307"/>
        <end position="653"/>
    </location>
</feature>
<evidence type="ECO:0000313" key="4">
    <source>
        <dbReference type="Proteomes" id="UP000069902"/>
    </source>
</evidence>
<dbReference type="InterPro" id="IPR008928">
    <property type="entry name" value="6-hairpin_glycosidase_sf"/>
</dbReference>
<dbReference type="AlphaFoldDB" id="A0A0U5ETD7"/>
<dbReference type="InterPro" id="IPR010401">
    <property type="entry name" value="AGL/Gdb1"/>
</dbReference>
<keyword evidence="4" id="KW-1185">Reference proteome</keyword>
<dbReference type="NCBIfam" id="TIGR01561">
    <property type="entry name" value="gde_arch"/>
    <property type="match status" value="1"/>
</dbReference>
<dbReference type="Pfam" id="PF12439">
    <property type="entry name" value="GDE_N"/>
    <property type="match status" value="1"/>
</dbReference>
<evidence type="ECO:0000259" key="2">
    <source>
        <dbReference type="Pfam" id="PF12439"/>
    </source>
</evidence>
<dbReference type="PROSITE" id="PS51257">
    <property type="entry name" value="PROKAR_LIPOPROTEIN"/>
    <property type="match status" value="1"/>
</dbReference>
<dbReference type="FunFam" id="1.50.10.10:FF:000073">
    <property type="entry name" value="Glycogen debranching enzyme, hypothetical (TreX-like)"/>
    <property type="match status" value="1"/>
</dbReference>
<dbReference type="GO" id="GO:0005980">
    <property type="term" value="P:glycogen catabolic process"/>
    <property type="evidence" value="ECO:0007669"/>
    <property type="project" value="InterPro"/>
</dbReference>
<dbReference type="InterPro" id="IPR006451">
    <property type="entry name" value="Glycogen_debranch_arc"/>
</dbReference>
<dbReference type="InterPro" id="IPR032790">
    <property type="entry name" value="GDE_C"/>
</dbReference>
<dbReference type="SUPFAM" id="SSF48208">
    <property type="entry name" value="Six-hairpin glycosidases"/>
    <property type="match status" value="1"/>
</dbReference>
<evidence type="ECO:0000313" key="3">
    <source>
        <dbReference type="EMBL" id="CUI17441.1"/>
    </source>
</evidence>
<dbReference type="InParanoid" id="A0A0U5ETD7"/>
<evidence type="ECO:0000259" key="1">
    <source>
        <dbReference type="Pfam" id="PF06202"/>
    </source>
</evidence>
<dbReference type="STRING" id="389348.PNK_1834"/>
<dbReference type="Proteomes" id="UP000069902">
    <property type="component" value="Chromosome cPNK"/>
</dbReference>